<proteinExistence type="predicted"/>
<evidence type="ECO:0000313" key="3">
    <source>
        <dbReference type="Proteomes" id="UP000002009"/>
    </source>
</evidence>
<dbReference type="GO" id="GO:0045038">
    <property type="term" value="P:protein import into chloroplast thylakoid membrane"/>
    <property type="evidence" value="ECO:0007669"/>
    <property type="project" value="TreeGrafter"/>
</dbReference>
<dbReference type="InParanoid" id="C1E361"/>
<dbReference type="AlphaFoldDB" id="C1E361"/>
<dbReference type="InterPro" id="IPR017499">
    <property type="entry name" value="Thf1"/>
</dbReference>
<protein>
    <submittedName>
        <fullName evidence="2">Uncharacterized protein</fullName>
    </submittedName>
</protein>
<dbReference type="FunCoup" id="C1E361">
    <property type="interactions" value="675"/>
</dbReference>
<evidence type="ECO:0000313" key="2">
    <source>
        <dbReference type="EMBL" id="ACO62501.1"/>
    </source>
</evidence>
<evidence type="ECO:0000256" key="1">
    <source>
        <dbReference type="ARBA" id="ARBA00023054"/>
    </source>
</evidence>
<organism evidence="2 3">
    <name type="scientific">Micromonas commoda (strain RCC299 / NOUM17 / CCMP2709)</name>
    <name type="common">Picoplanktonic green alga</name>
    <dbReference type="NCBI Taxonomy" id="296587"/>
    <lineage>
        <taxon>Eukaryota</taxon>
        <taxon>Viridiplantae</taxon>
        <taxon>Chlorophyta</taxon>
        <taxon>Mamiellophyceae</taxon>
        <taxon>Mamiellales</taxon>
        <taxon>Mamiellaceae</taxon>
        <taxon>Micromonas</taxon>
    </lineage>
</organism>
<reference evidence="2 3" key="1">
    <citation type="journal article" date="2009" name="Science">
        <title>Green evolution and dynamic adaptations revealed by genomes of the marine picoeukaryotes Micromonas.</title>
        <authorList>
            <person name="Worden A.Z."/>
            <person name="Lee J.H."/>
            <person name="Mock T."/>
            <person name="Rouze P."/>
            <person name="Simmons M.P."/>
            <person name="Aerts A.L."/>
            <person name="Allen A.E."/>
            <person name="Cuvelier M.L."/>
            <person name="Derelle E."/>
            <person name="Everett M.V."/>
            <person name="Foulon E."/>
            <person name="Grimwood J."/>
            <person name="Gundlach H."/>
            <person name="Henrissat B."/>
            <person name="Napoli C."/>
            <person name="McDonald S.M."/>
            <person name="Parker M.S."/>
            <person name="Rombauts S."/>
            <person name="Salamov A."/>
            <person name="Von Dassow P."/>
            <person name="Badger J.H."/>
            <person name="Coutinho P.M."/>
            <person name="Demir E."/>
            <person name="Dubchak I."/>
            <person name="Gentemann C."/>
            <person name="Eikrem W."/>
            <person name="Gready J.E."/>
            <person name="John U."/>
            <person name="Lanier W."/>
            <person name="Lindquist E.A."/>
            <person name="Lucas S."/>
            <person name="Mayer K.F."/>
            <person name="Moreau H."/>
            <person name="Not F."/>
            <person name="Otillar R."/>
            <person name="Panaud O."/>
            <person name="Pangilinan J."/>
            <person name="Paulsen I."/>
            <person name="Piegu B."/>
            <person name="Poliakov A."/>
            <person name="Robbens S."/>
            <person name="Schmutz J."/>
            <person name="Toulza E."/>
            <person name="Wyss T."/>
            <person name="Zelensky A."/>
            <person name="Zhou K."/>
            <person name="Armbrust E.V."/>
            <person name="Bhattacharya D."/>
            <person name="Goodenough U.W."/>
            <person name="Van de Peer Y."/>
            <person name="Grigoriev I.V."/>
        </authorList>
    </citation>
    <scope>NUCLEOTIDE SEQUENCE [LARGE SCALE GENOMIC DNA]</scope>
    <source>
        <strain evidence="3">RCC299 / NOUM17</strain>
    </source>
</reference>
<dbReference type="STRING" id="296587.C1E361"/>
<dbReference type="GO" id="GO:0009534">
    <property type="term" value="C:chloroplast thylakoid"/>
    <property type="evidence" value="ECO:0007669"/>
    <property type="project" value="TreeGrafter"/>
</dbReference>
<dbReference type="EMBL" id="CP001325">
    <property type="protein sequence ID" value="ACO62501.1"/>
    <property type="molecule type" value="Genomic_DNA"/>
</dbReference>
<keyword evidence="3" id="KW-1185">Reference proteome</keyword>
<dbReference type="PANTHER" id="PTHR34793:SF1">
    <property type="entry name" value="PROTEIN THYLAKOID FORMATION 1, CHLOROPLASTIC"/>
    <property type="match status" value="1"/>
</dbReference>
<dbReference type="GO" id="GO:0045037">
    <property type="term" value="P:protein import into chloroplast stroma"/>
    <property type="evidence" value="ECO:0007669"/>
    <property type="project" value="TreeGrafter"/>
</dbReference>
<name>C1E361_MICCC</name>
<accession>C1E361</accession>
<keyword evidence="1" id="KW-0175">Coiled coil</keyword>
<sequence>MSCISASAATCRVAPAVRGQRFNKRAATVAPRAHNRRALAIQAAVDLNAVTLADTKRKFVESYPYPIPSIWSVAVNELLANQHFVRYSTRYSYSKLSSLGFVSVYDQLFEGFPSDEEKAKIFDCFVEALGEDPEKCRKDAAELAKFAKEAGGVDALLASPVLAEIKSNGEANKFAYSRYDAIGLFRMLELGGATEPAALEKLADAAGLKLKKVNGDLGMYKGLLSKLAAAKELQKEIFEREKRKTAERLAKKEAANDATA</sequence>
<dbReference type="KEGG" id="mis:MICPUN_90454"/>
<dbReference type="OMA" id="MVEMHLL"/>
<dbReference type="GO" id="GO:0010027">
    <property type="term" value="P:thylakoid membrane organization"/>
    <property type="evidence" value="ECO:0007669"/>
    <property type="project" value="TreeGrafter"/>
</dbReference>
<dbReference type="GeneID" id="8242529"/>
<dbReference type="RefSeq" id="XP_002501243.1">
    <property type="nucleotide sequence ID" value="XM_002501197.1"/>
</dbReference>
<dbReference type="eggNOG" id="ENOG502QUQV">
    <property type="taxonomic scope" value="Eukaryota"/>
</dbReference>
<dbReference type="Pfam" id="PF11264">
    <property type="entry name" value="ThylakoidFormat"/>
    <property type="match status" value="1"/>
</dbReference>
<dbReference type="Proteomes" id="UP000002009">
    <property type="component" value="Chromosome 4"/>
</dbReference>
<dbReference type="PANTHER" id="PTHR34793">
    <property type="entry name" value="PROTEIN THYLAKOID FORMATION 1, CHLOROPLASTIC"/>
    <property type="match status" value="1"/>
</dbReference>
<dbReference type="OrthoDB" id="4812at2759"/>
<dbReference type="GO" id="GO:0010207">
    <property type="term" value="P:photosystem II assembly"/>
    <property type="evidence" value="ECO:0007669"/>
    <property type="project" value="InterPro"/>
</dbReference>
<gene>
    <name evidence="2" type="ORF">MICPUN_90454</name>
</gene>